<accession>A0A6J5E0D3</accession>
<sequence>MKRTADEAIAALYTAAVDPNQWDSALDALTALADARAANCFVHDALSGSFLEYRFTGYGSNWAQAYAEHYHSLDLARGVLLAKPGGRMYPMHRYVPDSAVQRSEYYQDFYVREGLRYSCGGTLLEGDQRLILAVHRPVGHRPYDETTVGELQRVLSHLPNVFRVRNLAASTADQALMTSAALDALPRAAIVVDAELNVRYLNRAAEAVLRESTAVNVQMNRLTLDGLGLAQQLAHRVRRACLTVPETDATALYVRQERDGLVIEVSVVPLKPQVATGLGSPQPLAMVLLRRPFRKTEWPSSAARSFALSGAEMAVAAAIAAGLTPGEYAVRKGVQISTVRSQIKSILQKTGTRRITDIAILFAEIDMSASGPRKSPVEESMSALSTSE</sequence>
<evidence type="ECO:0000313" key="3">
    <source>
        <dbReference type="Proteomes" id="UP000494330"/>
    </source>
</evidence>
<reference evidence="2 3" key="1">
    <citation type="submission" date="2019-09" db="EMBL/GenBank/DDBJ databases">
        <authorList>
            <person name="Depoorter E."/>
        </authorList>
    </citation>
    <scope>NUCLEOTIDE SEQUENCE [LARGE SCALE GENOMIC DNA]</scope>
    <source>
        <strain evidence="2">LMG 30113</strain>
    </source>
</reference>
<dbReference type="AlphaFoldDB" id="A0A6J5E0D3"/>
<organism evidence="2 3">
    <name type="scientific">Burkholderia paludis</name>
    <dbReference type="NCBI Taxonomy" id="1506587"/>
    <lineage>
        <taxon>Bacteria</taxon>
        <taxon>Pseudomonadati</taxon>
        <taxon>Pseudomonadota</taxon>
        <taxon>Betaproteobacteria</taxon>
        <taxon>Burkholderiales</taxon>
        <taxon>Burkholderiaceae</taxon>
        <taxon>Burkholderia</taxon>
        <taxon>Burkholderia cepacia complex</taxon>
    </lineage>
</organism>
<dbReference type="Gene3D" id="1.10.10.10">
    <property type="entry name" value="Winged helix-like DNA-binding domain superfamily/Winged helix DNA-binding domain"/>
    <property type="match status" value="1"/>
</dbReference>
<name>A0A6J5E0D3_9BURK</name>
<dbReference type="SUPFAM" id="SSF46894">
    <property type="entry name" value="C-terminal effector domain of the bipartite response regulators"/>
    <property type="match status" value="1"/>
</dbReference>
<proteinExistence type="predicted"/>
<feature type="domain" description="HTH luxR-type" evidence="1">
    <location>
        <begin position="305"/>
        <end position="362"/>
    </location>
</feature>
<dbReference type="GO" id="GO:0003677">
    <property type="term" value="F:DNA binding"/>
    <property type="evidence" value="ECO:0007669"/>
    <property type="project" value="InterPro"/>
</dbReference>
<dbReference type="SMART" id="SM00421">
    <property type="entry name" value="HTH_LUXR"/>
    <property type="match status" value="1"/>
</dbReference>
<evidence type="ECO:0000313" key="2">
    <source>
        <dbReference type="EMBL" id="VWB53597.1"/>
    </source>
</evidence>
<dbReference type="InterPro" id="IPR000792">
    <property type="entry name" value="Tscrpt_reg_LuxR_C"/>
</dbReference>
<evidence type="ECO:0000259" key="1">
    <source>
        <dbReference type="SMART" id="SM00421"/>
    </source>
</evidence>
<gene>
    <name evidence="2" type="ORF">BPA30113_02331</name>
</gene>
<dbReference type="EMBL" id="CABVQD010000006">
    <property type="protein sequence ID" value="VWB53597.1"/>
    <property type="molecule type" value="Genomic_DNA"/>
</dbReference>
<dbReference type="Proteomes" id="UP000494330">
    <property type="component" value="Unassembled WGS sequence"/>
</dbReference>
<keyword evidence="3" id="KW-1185">Reference proteome</keyword>
<dbReference type="InterPro" id="IPR036388">
    <property type="entry name" value="WH-like_DNA-bd_sf"/>
</dbReference>
<dbReference type="Gene3D" id="3.30.450.20">
    <property type="entry name" value="PAS domain"/>
    <property type="match status" value="1"/>
</dbReference>
<dbReference type="GO" id="GO:0006355">
    <property type="term" value="P:regulation of DNA-templated transcription"/>
    <property type="evidence" value="ECO:0007669"/>
    <property type="project" value="InterPro"/>
</dbReference>
<dbReference type="RefSeq" id="WP_235215095.1">
    <property type="nucleotide sequence ID" value="NZ_CABVQD010000006.1"/>
</dbReference>
<protein>
    <submittedName>
        <fullName evidence="2">LuxR family transcriptional regulator</fullName>
    </submittedName>
</protein>
<dbReference type="InterPro" id="IPR016032">
    <property type="entry name" value="Sig_transdc_resp-reg_C-effctor"/>
</dbReference>